<comment type="caution">
    <text evidence="1">The sequence shown here is derived from an EMBL/GenBank/DDBJ whole genome shotgun (WGS) entry which is preliminary data.</text>
</comment>
<keyword evidence="2" id="KW-1185">Reference proteome</keyword>
<evidence type="ECO:0000313" key="2">
    <source>
        <dbReference type="Proteomes" id="UP000269923"/>
    </source>
</evidence>
<protein>
    <submittedName>
        <fullName evidence="1">Uncharacterized protein</fullName>
    </submittedName>
</protein>
<dbReference type="STRING" id="1121352.GCA_000620925_00343"/>
<name>A0A3P2A834_9NEIS</name>
<dbReference type="RefSeq" id="WP_124793951.1">
    <property type="nucleotide sequence ID" value="NZ_RQYC01000002.1"/>
</dbReference>
<dbReference type="Proteomes" id="UP000269923">
    <property type="component" value="Unassembled WGS sequence"/>
</dbReference>
<sequence length="103" mass="11759">MPQLDTLLREKIACEDYSRLIAQHSSRFSAAETALLHEILRDFTFDTAQAQALANAVLQQSRFDPNAAHIFDDDEDFTGVCPHCLNPPVPPLRDYQMWREQNA</sequence>
<dbReference type="AlphaFoldDB" id="A0A3P2A834"/>
<proteinExistence type="predicted"/>
<dbReference type="EMBL" id="RQYC01000002">
    <property type="protein sequence ID" value="RRD91135.1"/>
    <property type="molecule type" value="Genomic_DNA"/>
</dbReference>
<accession>A0A3P2A834</accession>
<reference evidence="1 2" key="1">
    <citation type="submission" date="2018-11" db="EMBL/GenBank/DDBJ databases">
        <title>Genomes From Bacteria Associated with the Canine Oral Cavity: a Test Case for Automated Genome-Based Taxonomic Assignment.</title>
        <authorList>
            <person name="Coil D.A."/>
            <person name="Jospin G."/>
            <person name="Darling A.E."/>
            <person name="Wallis C."/>
            <person name="Davis I.J."/>
            <person name="Harris S."/>
            <person name="Eisen J.A."/>
            <person name="Holcombe L.J."/>
            <person name="O'Flynn C."/>
        </authorList>
    </citation>
    <scope>NUCLEOTIDE SEQUENCE [LARGE SCALE GENOMIC DNA]</scope>
    <source>
        <strain evidence="1 2">COT-280</strain>
    </source>
</reference>
<organism evidence="1 2">
    <name type="scientific">Conchiformibius steedae</name>
    <dbReference type="NCBI Taxonomy" id="153493"/>
    <lineage>
        <taxon>Bacteria</taxon>
        <taxon>Pseudomonadati</taxon>
        <taxon>Pseudomonadota</taxon>
        <taxon>Betaproteobacteria</taxon>
        <taxon>Neisseriales</taxon>
        <taxon>Neisseriaceae</taxon>
        <taxon>Conchiformibius</taxon>
    </lineage>
</organism>
<dbReference type="OrthoDB" id="8605551at2"/>
<evidence type="ECO:0000313" key="1">
    <source>
        <dbReference type="EMBL" id="RRD91135.1"/>
    </source>
</evidence>
<gene>
    <name evidence="1" type="ORF">EII21_01695</name>
</gene>